<keyword evidence="1" id="KW-1133">Transmembrane helix</keyword>
<feature type="transmembrane region" description="Helical" evidence="1">
    <location>
        <begin position="165"/>
        <end position="184"/>
    </location>
</feature>
<proteinExistence type="predicted"/>
<gene>
    <name evidence="2" type="ORF">YK48G_23870</name>
</gene>
<evidence type="ECO:0000256" key="1">
    <source>
        <dbReference type="SAM" id="Phobius"/>
    </source>
</evidence>
<evidence type="ECO:0000313" key="3">
    <source>
        <dbReference type="Proteomes" id="UP000604765"/>
    </source>
</evidence>
<organism evidence="2 3">
    <name type="scientific">Lentilactobacillus fungorum</name>
    <dbReference type="NCBI Taxonomy" id="2201250"/>
    <lineage>
        <taxon>Bacteria</taxon>
        <taxon>Bacillati</taxon>
        <taxon>Bacillota</taxon>
        <taxon>Bacilli</taxon>
        <taxon>Lactobacillales</taxon>
        <taxon>Lactobacillaceae</taxon>
        <taxon>Lentilactobacillus</taxon>
    </lineage>
</organism>
<dbReference type="Pfam" id="PF05857">
    <property type="entry name" value="TraX"/>
    <property type="match status" value="1"/>
</dbReference>
<feature type="transmembrane region" description="Helical" evidence="1">
    <location>
        <begin position="129"/>
        <end position="153"/>
    </location>
</feature>
<dbReference type="RefSeq" id="WP_203630922.1">
    <property type="nucleotide sequence ID" value="NZ_BNJR01000017.1"/>
</dbReference>
<keyword evidence="1" id="KW-0812">Transmembrane</keyword>
<protein>
    <submittedName>
        <fullName evidence="2">Membrane protein</fullName>
    </submittedName>
</protein>
<keyword evidence="1" id="KW-0472">Membrane</keyword>
<sequence>MNGIAIRKNGLTNFDIKVLGITFMLIDHIHEMFSAAGAPGWLDWFGRPVATIFMFLSVEGFTHTHDQKRYLLRLLIGFWIMGIGNIIVQHFFSVGHLGLINNIFSDLFVGVLTMYGFQTIANGHKQHRLGQTFAGVGIVLMPLIFGGLVLFLLSSTQLNLISKAIVLAVPTPITAENSFFLYLGPVMYLLRKDRRWQLLAIAAFALIATGFNFSQLLTQNTQWMMILAIIPLAMYNGQLGKSMKGFFYAFYPLHIWILYILASLLGVRA</sequence>
<dbReference type="Proteomes" id="UP000604765">
    <property type="component" value="Unassembled WGS sequence"/>
</dbReference>
<feature type="transmembrane region" description="Helical" evidence="1">
    <location>
        <begin position="196"/>
        <end position="217"/>
    </location>
</feature>
<reference evidence="2 3" key="1">
    <citation type="journal article" date="2021" name="Int. J. Syst. Evol. Microbiol.">
        <title>Lentilactobacillus fungorum sp. nov., isolated from spent mushroom substrates.</title>
        <authorList>
            <person name="Tohno M."/>
            <person name="Tanizawa Y."/>
            <person name="Kojima Y."/>
            <person name="Sakamoto M."/>
            <person name="Ohkuma M."/>
            <person name="Kobayashi H."/>
        </authorList>
    </citation>
    <scope>NUCLEOTIDE SEQUENCE [LARGE SCALE GENOMIC DNA]</scope>
    <source>
        <strain evidence="2 3">YK48G</strain>
    </source>
</reference>
<dbReference type="InterPro" id="IPR008875">
    <property type="entry name" value="TraX"/>
</dbReference>
<accession>A0ABQ3W192</accession>
<feature type="transmembrane region" description="Helical" evidence="1">
    <location>
        <begin position="98"/>
        <end position="117"/>
    </location>
</feature>
<feature type="transmembrane region" description="Helical" evidence="1">
    <location>
        <begin position="246"/>
        <end position="267"/>
    </location>
</feature>
<dbReference type="EMBL" id="BNJR01000017">
    <property type="protein sequence ID" value="GHP14962.1"/>
    <property type="molecule type" value="Genomic_DNA"/>
</dbReference>
<comment type="caution">
    <text evidence="2">The sequence shown here is derived from an EMBL/GenBank/DDBJ whole genome shotgun (WGS) entry which is preliminary data.</text>
</comment>
<name>A0ABQ3W192_9LACO</name>
<feature type="transmembrane region" description="Helical" evidence="1">
    <location>
        <begin position="70"/>
        <end position="92"/>
    </location>
</feature>
<evidence type="ECO:0000313" key="2">
    <source>
        <dbReference type="EMBL" id="GHP14962.1"/>
    </source>
</evidence>
<keyword evidence="3" id="KW-1185">Reference proteome</keyword>